<dbReference type="WBParaSite" id="SPAL_0001010250.1">
    <property type="protein sequence ID" value="SPAL_0001010250.1"/>
    <property type="gene ID" value="SPAL_0001010250"/>
</dbReference>
<dbReference type="AlphaFoldDB" id="A0A0N5BWA1"/>
<reference evidence="3" key="1">
    <citation type="submission" date="2017-02" db="UniProtKB">
        <authorList>
            <consortium name="WormBaseParasite"/>
        </authorList>
    </citation>
    <scope>IDENTIFICATION</scope>
</reference>
<accession>A0A0N5BWA1</accession>
<sequence length="133" mass="15758">MFLRYFILFFVVWYSLISANSSGNQEITIGKNRLPKRSKILSRYGRAVLSRYGKRSNHYMYEYFKKRQNFYPIYGNSYIISPWSSFEVDVNCIKFCMNRGCTHCCRSKDSPRDINCLEKAGFFLQGTGEYTRL</sequence>
<proteinExistence type="predicted"/>
<evidence type="ECO:0000256" key="1">
    <source>
        <dbReference type="SAM" id="SignalP"/>
    </source>
</evidence>
<feature type="chain" id="PRO_5005895229" evidence="1">
    <location>
        <begin position="20"/>
        <end position="133"/>
    </location>
</feature>
<name>A0A0N5BWA1_STREA</name>
<dbReference type="Proteomes" id="UP000046392">
    <property type="component" value="Unplaced"/>
</dbReference>
<evidence type="ECO:0000313" key="3">
    <source>
        <dbReference type="WBParaSite" id="SPAL_0001010250.1"/>
    </source>
</evidence>
<feature type="signal peptide" evidence="1">
    <location>
        <begin position="1"/>
        <end position="19"/>
    </location>
</feature>
<evidence type="ECO:0000313" key="2">
    <source>
        <dbReference type="Proteomes" id="UP000046392"/>
    </source>
</evidence>
<organism evidence="2 3">
    <name type="scientific">Strongyloides papillosus</name>
    <name type="common">Intestinal threadworm</name>
    <dbReference type="NCBI Taxonomy" id="174720"/>
    <lineage>
        <taxon>Eukaryota</taxon>
        <taxon>Metazoa</taxon>
        <taxon>Ecdysozoa</taxon>
        <taxon>Nematoda</taxon>
        <taxon>Chromadorea</taxon>
        <taxon>Rhabditida</taxon>
        <taxon>Tylenchina</taxon>
        <taxon>Panagrolaimomorpha</taxon>
        <taxon>Strongyloidoidea</taxon>
        <taxon>Strongyloididae</taxon>
        <taxon>Strongyloides</taxon>
    </lineage>
</organism>
<keyword evidence="1" id="KW-0732">Signal</keyword>
<protein>
    <submittedName>
        <fullName evidence="3">Astacin domain-containing protein</fullName>
    </submittedName>
</protein>
<keyword evidence="2" id="KW-1185">Reference proteome</keyword>